<dbReference type="RefSeq" id="WP_163696710.1">
    <property type="nucleotide sequence ID" value="NZ_QXHD01000004.1"/>
</dbReference>
<proteinExistence type="predicted"/>
<evidence type="ECO:0000313" key="1">
    <source>
        <dbReference type="EMBL" id="NEZ54970.1"/>
    </source>
</evidence>
<name>A0A6M0RGE2_9CYAN</name>
<evidence type="ECO:0000313" key="2">
    <source>
        <dbReference type="Proteomes" id="UP000481033"/>
    </source>
</evidence>
<accession>A0A6M0RGE2</accession>
<dbReference type="Proteomes" id="UP000481033">
    <property type="component" value="Unassembled WGS sequence"/>
</dbReference>
<keyword evidence="2" id="KW-1185">Reference proteome</keyword>
<organism evidence="1 2">
    <name type="scientific">Adonisia turfae CCMR0081</name>
    <dbReference type="NCBI Taxonomy" id="2292702"/>
    <lineage>
        <taxon>Bacteria</taxon>
        <taxon>Bacillati</taxon>
        <taxon>Cyanobacteriota</taxon>
        <taxon>Adonisia</taxon>
        <taxon>Adonisia turfae</taxon>
    </lineage>
</organism>
<dbReference type="AlphaFoldDB" id="A0A6M0RGE2"/>
<dbReference type="EMBL" id="QXHD01000004">
    <property type="protein sequence ID" value="NEZ54970.1"/>
    <property type="molecule type" value="Genomic_DNA"/>
</dbReference>
<sequence length="80" mass="9011">MMNLQYWDVIREGSNVWITYEVCPGYVYDPLVSCLVGNPKELDGLCFSVASKTWGNQAMADELRAIVESLKQEKLAPRIG</sequence>
<comment type="caution">
    <text evidence="1">The sequence shown here is derived from an EMBL/GenBank/DDBJ whole genome shotgun (WGS) entry which is preliminary data.</text>
</comment>
<protein>
    <submittedName>
        <fullName evidence="1">Uncharacterized protein</fullName>
    </submittedName>
</protein>
<gene>
    <name evidence="1" type="ORF">DXZ20_04540</name>
</gene>
<reference evidence="1 2" key="1">
    <citation type="journal article" date="2020" name="Microb. Ecol.">
        <title>Ecogenomics of the Marine Benthic Filamentous Cyanobacterium Adonisia.</title>
        <authorList>
            <person name="Walter J.M."/>
            <person name="Coutinho F.H."/>
            <person name="Leomil L."/>
            <person name="Hargreaves P.I."/>
            <person name="Campeao M.E."/>
            <person name="Vieira V.V."/>
            <person name="Silva B.S."/>
            <person name="Fistarol G.O."/>
            <person name="Salomon P.S."/>
            <person name="Sawabe T."/>
            <person name="Mino S."/>
            <person name="Hosokawa M."/>
            <person name="Miyashita H."/>
            <person name="Maruyama F."/>
            <person name="van Verk M.C."/>
            <person name="Dutilh B.E."/>
            <person name="Thompson C.C."/>
            <person name="Thompson F.L."/>
        </authorList>
    </citation>
    <scope>NUCLEOTIDE SEQUENCE [LARGE SCALE GENOMIC DNA]</scope>
    <source>
        <strain evidence="1 2">CCMR0081</strain>
    </source>
</reference>